<evidence type="ECO:0000313" key="4">
    <source>
        <dbReference type="Proteomes" id="UP001139012"/>
    </source>
</evidence>
<dbReference type="Proteomes" id="UP001139054">
    <property type="component" value="Unassembled WGS sequence"/>
</dbReference>
<reference evidence="2" key="1">
    <citation type="submission" date="2022-01" db="EMBL/GenBank/DDBJ databases">
        <title>Genome sequnece data of strain Bradyrhizobium sp. nov.</title>
        <authorList>
            <person name="Zhang J."/>
        </authorList>
    </citation>
    <scope>NUCLEOTIDE SEQUENCE</scope>
    <source>
        <strain evidence="3">WYCCWR 12774</strain>
        <strain evidence="2">WYCCWR 13023</strain>
    </source>
</reference>
<feature type="domain" description="Peptidase S8/S53" evidence="1">
    <location>
        <begin position="388"/>
        <end position="499"/>
    </location>
</feature>
<dbReference type="InterPro" id="IPR036852">
    <property type="entry name" value="Peptidase_S8/S53_dom_sf"/>
</dbReference>
<sequence length="504" mass="53001">MEELLGSATKGAIEYRRFETGQFFWGRVPLDRLSDLFASSYAVPSDTEYLDLGTPVRALGSGSTYDQRCRALLGKAADSPSNLGGRPAKVGAAIVDMGVTSLVAPDDYGGKLRHAVTSGVELSDHAEKVLSVLLDRLDHKGDLKDTTISCALVKPPSHQIGLGRPCFDQACTPEVLSALQALEPQLTADGIPVAVNMSLGTHVGPHNGSSPLEDYIATTFVTSDRYVVAAAGNEGGKGCSGKRTILANEPEYLPLRIAANCKEVLVEFWWDESSAKGVSIDADIYEIVGGGSPINHGTLTIDGSIAGSLLTTASIGLPGTLATHSLFTAKCQNNFSCIAFALSAIGLASALPQMLVRFKLEATQDVAVNSWIVIAEDASGVTAFVEGGPEGSISVPATEEKVLSVAGLRASGQMWEGSSRGPSAEYDRTRNPTGSPYMAHLADLAGGEYGTSFASPRACADAVVTLNSAKRSKCTDVATLLVETYGLKALPNWNPRFGYHKQKS</sequence>
<evidence type="ECO:0000313" key="3">
    <source>
        <dbReference type="EMBL" id="MCG2666928.1"/>
    </source>
</evidence>
<gene>
    <name evidence="3" type="ORF">L6637_08195</name>
    <name evidence="2" type="ORF">L6654_04680</name>
</gene>
<dbReference type="EMBL" id="JAKLTY010000002">
    <property type="protein sequence ID" value="MCG2625915.1"/>
    <property type="molecule type" value="Genomic_DNA"/>
</dbReference>
<dbReference type="Pfam" id="PF00082">
    <property type="entry name" value="Peptidase_S8"/>
    <property type="match status" value="1"/>
</dbReference>
<dbReference type="SUPFAM" id="SSF52743">
    <property type="entry name" value="Subtilisin-like"/>
    <property type="match status" value="1"/>
</dbReference>
<dbReference type="AlphaFoldDB" id="A0A9X1R919"/>
<dbReference type="InterPro" id="IPR000209">
    <property type="entry name" value="Peptidase_S8/S53_dom"/>
</dbReference>
<proteinExistence type="predicted"/>
<comment type="caution">
    <text evidence="2">The sequence shown here is derived from an EMBL/GenBank/DDBJ whole genome shotgun (WGS) entry which is preliminary data.</text>
</comment>
<keyword evidence="4" id="KW-1185">Reference proteome</keyword>
<evidence type="ECO:0000259" key="1">
    <source>
        <dbReference type="Pfam" id="PF00082"/>
    </source>
</evidence>
<accession>A0A9X1R919</accession>
<dbReference type="RefSeq" id="WP_237859286.1">
    <property type="nucleotide sequence ID" value="NZ_JAKLTY010000002.1"/>
</dbReference>
<dbReference type="Proteomes" id="UP001139012">
    <property type="component" value="Unassembled WGS sequence"/>
</dbReference>
<dbReference type="EMBL" id="JAKLUA010000001">
    <property type="protein sequence ID" value="MCG2666928.1"/>
    <property type="molecule type" value="Genomic_DNA"/>
</dbReference>
<dbReference type="GO" id="GO:0006508">
    <property type="term" value="P:proteolysis"/>
    <property type="evidence" value="ECO:0007669"/>
    <property type="project" value="InterPro"/>
</dbReference>
<organism evidence="2 5">
    <name type="scientific">Bradyrhizobium zhengyangense</name>
    <dbReference type="NCBI Taxonomy" id="2911009"/>
    <lineage>
        <taxon>Bacteria</taxon>
        <taxon>Pseudomonadati</taxon>
        <taxon>Pseudomonadota</taxon>
        <taxon>Alphaproteobacteria</taxon>
        <taxon>Hyphomicrobiales</taxon>
        <taxon>Nitrobacteraceae</taxon>
        <taxon>Bradyrhizobium</taxon>
    </lineage>
</organism>
<evidence type="ECO:0000313" key="5">
    <source>
        <dbReference type="Proteomes" id="UP001139054"/>
    </source>
</evidence>
<dbReference type="GO" id="GO:0004252">
    <property type="term" value="F:serine-type endopeptidase activity"/>
    <property type="evidence" value="ECO:0007669"/>
    <property type="project" value="InterPro"/>
</dbReference>
<protein>
    <recommendedName>
        <fullName evidence="1">Peptidase S8/S53 domain-containing protein</fullName>
    </recommendedName>
</protein>
<name>A0A9X1R919_9BRAD</name>
<dbReference type="Gene3D" id="3.40.50.200">
    <property type="entry name" value="Peptidase S8/S53 domain"/>
    <property type="match status" value="2"/>
</dbReference>
<evidence type="ECO:0000313" key="2">
    <source>
        <dbReference type="EMBL" id="MCG2625915.1"/>
    </source>
</evidence>